<dbReference type="KEGG" id="snep:Enr13x_18950"/>
<evidence type="ECO:0000256" key="1">
    <source>
        <dbReference type="SAM" id="MobiDB-lite"/>
    </source>
</evidence>
<sequence length="73" mass="7948">MALANPRRCGHSYDDGTTNHGMNRSGGVVVFEVENRSPPLGYAYRSSHEKPSMPQRIQLVCGVSSAQQLNSLS</sequence>
<dbReference type="Proteomes" id="UP000319004">
    <property type="component" value="Chromosome"/>
</dbReference>
<protein>
    <submittedName>
        <fullName evidence="2">Uncharacterized protein</fullName>
    </submittedName>
</protein>
<organism evidence="2 3">
    <name type="scientific">Stieleria neptunia</name>
    <dbReference type="NCBI Taxonomy" id="2527979"/>
    <lineage>
        <taxon>Bacteria</taxon>
        <taxon>Pseudomonadati</taxon>
        <taxon>Planctomycetota</taxon>
        <taxon>Planctomycetia</taxon>
        <taxon>Pirellulales</taxon>
        <taxon>Pirellulaceae</taxon>
        <taxon>Stieleria</taxon>
    </lineage>
</organism>
<dbReference type="AlphaFoldDB" id="A0A518HMG8"/>
<reference evidence="2 3" key="1">
    <citation type="submission" date="2019-03" db="EMBL/GenBank/DDBJ databases">
        <title>Deep-cultivation of Planctomycetes and their phenomic and genomic characterization uncovers novel biology.</title>
        <authorList>
            <person name="Wiegand S."/>
            <person name="Jogler M."/>
            <person name="Boedeker C."/>
            <person name="Pinto D."/>
            <person name="Vollmers J."/>
            <person name="Rivas-Marin E."/>
            <person name="Kohn T."/>
            <person name="Peeters S.H."/>
            <person name="Heuer A."/>
            <person name="Rast P."/>
            <person name="Oberbeckmann S."/>
            <person name="Bunk B."/>
            <person name="Jeske O."/>
            <person name="Meyerdierks A."/>
            <person name="Storesund J.E."/>
            <person name="Kallscheuer N."/>
            <person name="Luecker S."/>
            <person name="Lage O.M."/>
            <person name="Pohl T."/>
            <person name="Merkel B.J."/>
            <person name="Hornburger P."/>
            <person name="Mueller R.-W."/>
            <person name="Bruemmer F."/>
            <person name="Labrenz M."/>
            <person name="Spormann A.M."/>
            <person name="Op den Camp H."/>
            <person name="Overmann J."/>
            <person name="Amann R."/>
            <person name="Jetten M.S.M."/>
            <person name="Mascher T."/>
            <person name="Medema M.H."/>
            <person name="Devos D.P."/>
            <person name="Kaster A.-K."/>
            <person name="Ovreas L."/>
            <person name="Rohde M."/>
            <person name="Galperin M.Y."/>
            <person name="Jogler C."/>
        </authorList>
    </citation>
    <scope>NUCLEOTIDE SEQUENCE [LARGE SCALE GENOMIC DNA]</scope>
    <source>
        <strain evidence="2 3">Enr13</strain>
    </source>
</reference>
<gene>
    <name evidence="2" type="ORF">Enr13x_18950</name>
</gene>
<feature type="region of interest" description="Disordered" evidence="1">
    <location>
        <begin position="1"/>
        <end position="24"/>
    </location>
</feature>
<proteinExistence type="predicted"/>
<name>A0A518HMG8_9BACT</name>
<dbReference type="EMBL" id="CP037423">
    <property type="protein sequence ID" value="QDV42052.1"/>
    <property type="molecule type" value="Genomic_DNA"/>
</dbReference>
<keyword evidence="3" id="KW-1185">Reference proteome</keyword>
<accession>A0A518HMG8</accession>
<evidence type="ECO:0000313" key="2">
    <source>
        <dbReference type="EMBL" id="QDV42052.1"/>
    </source>
</evidence>
<evidence type="ECO:0000313" key="3">
    <source>
        <dbReference type="Proteomes" id="UP000319004"/>
    </source>
</evidence>